<protein>
    <recommendedName>
        <fullName evidence="2">Protein kinase domain-containing protein</fullName>
    </recommendedName>
</protein>
<dbReference type="GO" id="GO:0016242">
    <property type="term" value="P:negative regulation of macroautophagy"/>
    <property type="evidence" value="ECO:0007669"/>
    <property type="project" value="EnsemblFungi"/>
</dbReference>
<dbReference type="FunCoup" id="G0VJ10">
    <property type="interactions" value="643"/>
</dbReference>
<dbReference type="OrthoDB" id="4062651at2759"/>
<dbReference type="OMA" id="KSFCYFA"/>
<dbReference type="GO" id="GO:0043555">
    <property type="term" value="P:regulation of translation in response to stress"/>
    <property type="evidence" value="ECO:0007669"/>
    <property type="project" value="EnsemblFungi"/>
</dbReference>
<dbReference type="Gene3D" id="3.30.200.20">
    <property type="entry name" value="Phosphorylase Kinase, domain 1"/>
    <property type="match status" value="1"/>
</dbReference>
<dbReference type="eggNOG" id="KOG0583">
    <property type="taxonomic scope" value="Eukaryota"/>
</dbReference>
<dbReference type="SMART" id="SM00220">
    <property type="entry name" value="S_TKc"/>
    <property type="match status" value="1"/>
</dbReference>
<feature type="compositionally biased region" description="Acidic residues" evidence="1">
    <location>
        <begin position="988"/>
        <end position="1007"/>
    </location>
</feature>
<feature type="region of interest" description="Disordered" evidence="1">
    <location>
        <begin position="880"/>
        <end position="908"/>
    </location>
</feature>
<feature type="region of interest" description="Disordered" evidence="1">
    <location>
        <begin position="60"/>
        <end position="79"/>
    </location>
</feature>
<feature type="region of interest" description="Disordered" evidence="1">
    <location>
        <begin position="988"/>
        <end position="1054"/>
    </location>
</feature>
<dbReference type="GO" id="GO:0005634">
    <property type="term" value="C:nucleus"/>
    <property type="evidence" value="ECO:0007669"/>
    <property type="project" value="EnsemblFungi"/>
</dbReference>
<feature type="region of interest" description="Disordered" evidence="1">
    <location>
        <begin position="394"/>
        <end position="486"/>
    </location>
</feature>
<feature type="compositionally biased region" description="Polar residues" evidence="1">
    <location>
        <begin position="742"/>
        <end position="751"/>
    </location>
</feature>
<accession>G0VJ10</accession>
<dbReference type="KEGG" id="ncs:NCAS_0H01780"/>
<dbReference type="GeneID" id="96905166"/>
<dbReference type="InterPro" id="IPR000719">
    <property type="entry name" value="Prot_kinase_dom"/>
</dbReference>
<dbReference type="AlphaFoldDB" id="G0VJ10"/>
<feature type="compositionally biased region" description="Polar residues" evidence="1">
    <location>
        <begin position="422"/>
        <end position="432"/>
    </location>
</feature>
<reference key="2">
    <citation type="submission" date="2011-08" db="EMBL/GenBank/DDBJ databases">
        <title>Genome sequence of Naumovozyma castellii.</title>
        <authorList>
            <person name="Gordon J.L."/>
            <person name="Armisen D."/>
            <person name="Proux-Wera E."/>
            <person name="OhEigeartaigh S.S."/>
            <person name="Byrne K.P."/>
            <person name="Wolfe K.H."/>
        </authorList>
    </citation>
    <scope>NUCLEOTIDE SEQUENCE</scope>
    <source>
        <strain>Type strain:CBS 4309</strain>
    </source>
</reference>
<feature type="compositionally biased region" description="Low complexity" evidence="1">
    <location>
        <begin position="460"/>
        <end position="486"/>
    </location>
</feature>
<evidence type="ECO:0000256" key="1">
    <source>
        <dbReference type="SAM" id="MobiDB-lite"/>
    </source>
</evidence>
<feature type="compositionally biased region" description="Pro residues" evidence="1">
    <location>
        <begin position="351"/>
        <end position="360"/>
    </location>
</feature>
<dbReference type="GO" id="GO:0005524">
    <property type="term" value="F:ATP binding"/>
    <property type="evidence" value="ECO:0007669"/>
    <property type="project" value="InterPro"/>
</dbReference>
<gene>
    <name evidence="3" type="primary">NCAS0H01780</name>
    <name evidence="3" type="ordered locus">NCAS_0H01780</name>
</gene>
<dbReference type="Gene3D" id="1.10.510.10">
    <property type="entry name" value="Transferase(Phosphotransferase) domain 1"/>
    <property type="match status" value="1"/>
</dbReference>
<dbReference type="EMBL" id="HE576759">
    <property type="protein sequence ID" value="CCC71488.1"/>
    <property type="molecule type" value="Genomic_DNA"/>
</dbReference>
<dbReference type="InParanoid" id="G0VJ10"/>
<proteinExistence type="predicted"/>
<dbReference type="PANTHER" id="PTHR44167">
    <property type="entry name" value="OVARIAN-SPECIFIC SERINE/THREONINE-PROTEIN KINASE LOK-RELATED"/>
    <property type="match status" value="1"/>
</dbReference>
<dbReference type="PANTHER" id="PTHR44167:SF8">
    <property type="entry name" value="SERINE_THREONINE-PROTEIN KINASE RCK1"/>
    <property type="match status" value="1"/>
</dbReference>
<name>G0VJ10_NAUCA</name>
<dbReference type="InterPro" id="IPR008271">
    <property type="entry name" value="Ser/Thr_kinase_AS"/>
</dbReference>
<sequence>MSPASLDYEIYKEGGILNDRYQKIEDISEGSYGFVSLAKDLKERKLVAIKYIFKLDSDDHDHASGSEDDENDASYQSSLEKKQYQKSVISDEVKGRLTNDICMEAMYEVDILTKVGKHKNIVSLVDYFDSYIIMEYCSGGDLYEAIKDDLVPKKTKTITHIFSQIMDAIEFVHGKSIYHRDIKPENILITGIDWTIKLTDWGLATTHETSFDRSVGSERYMAPELFESNLDIEERKEAYKCDKVDLWAMGIVFLNIVFQKNPFSVANQSDKSFCYFAANREALFDVFSTMTYDFFQVLRYSLTIDPENRDLTKMRSELANLNEYTLDDEYYNTLEDGYETEISDATTLNTTPPPPIPPSSAPVGLPSPVASSKPPMPLQFKNVFEPINVNSKLSHTDSSATAVDSSPPGNNDTRNNKDNNNGHLSPSSKPHSTTTTTTNEFKKPTEIPQFNILRYKNDSNKSNASNNSYNYNKNNNNNNNNTYYHNNNHLNNVSKYNNNVIRRDSYNIGNTKKERAKSVPKFRFQKRPHRKNNNNDGYSKAKPIRIENRQRSKILKNSRKPLGIPTPNTHINNFFQDYKSRENKENDFNTRDFFTPPSVQNRYMEGIFNNKHKQQQQQQRTYNNKNWNKNLPSNNGHIGTTTIDYGNNYKSYRRPSTTGSSYYSNKASVPRFSISQHNATGGFMRRGSATVQHSPGSYIPPNARNSHYSNSVNNMNGQFLSASPNIPDISTVLNEPKHGSYHGTSSNSMIRQPQPERYSSHGNNNPTTALANSLLDAGDTDEHDSDDILFTLDETDGDFVQNMNNLTINNKETAINHNNTRPMHQGNHPAVPTLSNSGGELPDLLKSPMTQSNANLYGGSPHMGGNGGGGNTMNPLLQPIKSSNRRDSESKYKPGVYVPPHHRKSFHNGTTNEAILSVSHNSVDYDNGSGGESSVGSRKYSAGPVTNRLELLGSSFNKPLMPFDQPSVTTTAVEDHDVFADSNNDALFFEDDDDEENDDDEEDDGDYPNERSMFGPYDIYTDHKNKDGGNGDDEHQRHGHHHRKNWKSSTFGGDVVGSLEQYKNNWLMLQQQQD</sequence>
<dbReference type="GO" id="GO:0031929">
    <property type="term" value="P:TOR signaling"/>
    <property type="evidence" value="ECO:0007669"/>
    <property type="project" value="EnsemblFungi"/>
</dbReference>
<organism evidence="3 4">
    <name type="scientific">Naumovozyma castellii</name>
    <name type="common">Yeast</name>
    <name type="synonym">Saccharomyces castellii</name>
    <dbReference type="NCBI Taxonomy" id="27288"/>
    <lineage>
        <taxon>Eukaryota</taxon>
        <taxon>Fungi</taxon>
        <taxon>Dikarya</taxon>
        <taxon>Ascomycota</taxon>
        <taxon>Saccharomycotina</taxon>
        <taxon>Saccharomycetes</taxon>
        <taxon>Saccharomycetales</taxon>
        <taxon>Saccharomycetaceae</taxon>
        <taxon>Naumovozyma</taxon>
    </lineage>
</organism>
<dbReference type="GO" id="GO:0008104">
    <property type="term" value="P:intracellular protein localization"/>
    <property type="evidence" value="ECO:0007669"/>
    <property type="project" value="EnsemblFungi"/>
</dbReference>
<dbReference type="HOGENOM" id="CLU_008377_0_0_1"/>
<dbReference type="Proteomes" id="UP000001640">
    <property type="component" value="Chromosome 8"/>
</dbReference>
<evidence type="ECO:0000259" key="2">
    <source>
        <dbReference type="PROSITE" id="PS50011"/>
    </source>
</evidence>
<evidence type="ECO:0000313" key="4">
    <source>
        <dbReference type="Proteomes" id="UP000001640"/>
    </source>
</evidence>
<dbReference type="RefSeq" id="XP_003677836.1">
    <property type="nucleotide sequence ID" value="XM_003677788.1"/>
</dbReference>
<feature type="compositionally biased region" description="Polar residues" evidence="1">
    <location>
        <begin position="394"/>
        <end position="409"/>
    </location>
</feature>
<dbReference type="PROSITE" id="PS50011">
    <property type="entry name" value="PROTEIN_KINASE_DOM"/>
    <property type="match status" value="1"/>
</dbReference>
<dbReference type="GO" id="GO:0044773">
    <property type="term" value="P:mitotic DNA damage checkpoint signaling"/>
    <property type="evidence" value="ECO:0007669"/>
    <property type="project" value="TreeGrafter"/>
</dbReference>
<dbReference type="Pfam" id="PF00069">
    <property type="entry name" value="Pkinase"/>
    <property type="match status" value="1"/>
</dbReference>
<dbReference type="GO" id="GO:2000220">
    <property type="term" value="P:regulation of pseudohyphal growth"/>
    <property type="evidence" value="ECO:0007669"/>
    <property type="project" value="EnsemblFungi"/>
</dbReference>
<feature type="domain" description="Protein kinase" evidence="2">
    <location>
        <begin position="21"/>
        <end position="325"/>
    </location>
</feature>
<feature type="compositionally biased region" description="Low complexity" evidence="1">
    <location>
        <begin position="410"/>
        <end position="421"/>
    </location>
</feature>
<feature type="compositionally biased region" description="Basic residues" evidence="1">
    <location>
        <begin position="1037"/>
        <end position="1046"/>
    </location>
</feature>
<dbReference type="GO" id="GO:0010494">
    <property type="term" value="C:cytoplasmic stress granule"/>
    <property type="evidence" value="ECO:0007669"/>
    <property type="project" value="EnsemblFungi"/>
</dbReference>
<dbReference type="PROSITE" id="PS00108">
    <property type="entry name" value="PROTEIN_KINASE_ST"/>
    <property type="match status" value="1"/>
</dbReference>
<feature type="region of interest" description="Disordered" evidence="1">
    <location>
        <begin position="345"/>
        <end position="374"/>
    </location>
</feature>
<keyword evidence="4" id="KW-1185">Reference proteome</keyword>
<dbReference type="SUPFAM" id="SSF56112">
    <property type="entry name" value="Protein kinase-like (PK-like)"/>
    <property type="match status" value="1"/>
</dbReference>
<dbReference type="InterPro" id="IPR011009">
    <property type="entry name" value="Kinase-like_dom_sf"/>
</dbReference>
<dbReference type="GO" id="GO:0004674">
    <property type="term" value="F:protein serine/threonine kinase activity"/>
    <property type="evidence" value="ECO:0007669"/>
    <property type="project" value="TreeGrafter"/>
</dbReference>
<dbReference type="FunFam" id="1.10.510.10:FF:000942">
    <property type="entry name" value="Serine/threonine-protein kinase KSP1"/>
    <property type="match status" value="1"/>
</dbReference>
<dbReference type="STRING" id="1064592.G0VJ10"/>
<evidence type="ECO:0000313" key="3">
    <source>
        <dbReference type="EMBL" id="CCC71488.1"/>
    </source>
</evidence>
<reference evidence="3 4" key="1">
    <citation type="journal article" date="2011" name="Proc. Natl. Acad. Sci. U.S.A.">
        <title>Evolutionary erosion of yeast sex chromosomes by mating-type switching accidents.</title>
        <authorList>
            <person name="Gordon J.L."/>
            <person name="Armisen D."/>
            <person name="Proux-Wera E."/>
            <person name="Oheigeartaigh S.S."/>
            <person name="Byrne K.P."/>
            <person name="Wolfe K.H."/>
        </authorList>
    </citation>
    <scope>NUCLEOTIDE SEQUENCE [LARGE SCALE GENOMIC DNA]</scope>
    <source>
        <strain evidence="4">ATCC 76901 / BCRC 22586 / CBS 4309 / NBRC 1992 / NRRL Y-12630</strain>
    </source>
</reference>
<feature type="region of interest" description="Disordered" evidence="1">
    <location>
        <begin position="922"/>
        <end position="941"/>
    </location>
</feature>
<feature type="compositionally biased region" description="Polar residues" evidence="1">
    <location>
        <begin position="760"/>
        <end position="771"/>
    </location>
</feature>
<feature type="region of interest" description="Disordered" evidence="1">
    <location>
        <begin position="734"/>
        <end position="771"/>
    </location>
</feature>
<feature type="compositionally biased region" description="Basic and acidic residues" evidence="1">
    <location>
        <begin position="1020"/>
        <end position="1036"/>
    </location>
</feature>